<feature type="transmembrane region" description="Helical" evidence="4">
    <location>
        <begin position="12"/>
        <end position="30"/>
    </location>
</feature>
<dbReference type="Proteomes" id="UP001179280">
    <property type="component" value="Unassembled WGS sequence"/>
</dbReference>
<keyword evidence="2" id="KW-0238">DNA-binding</keyword>
<feature type="transmembrane region" description="Helical" evidence="4">
    <location>
        <begin position="290"/>
        <end position="312"/>
    </location>
</feature>
<evidence type="ECO:0000313" key="7">
    <source>
        <dbReference type="Proteomes" id="UP001179280"/>
    </source>
</evidence>
<dbReference type="Gene3D" id="1.10.10.60">
    <property type="entry name" value="Homeodomain-like"/>
    <property type="match status" value="2"/>
</dbReference>
<gene>
    <name evidence="6" type="ORF">JOC54_002214</name>
</gene>
<dbReference type="InterPro" id="IPR018060">
    <property type="entry name" value="HTH_AraC"/>
</dbReference>
<evidence type="ECO:0000256" key="2">
    <source>
        <dbReference type="ARBA" id="ARBA00023125"/>
    </source>
</evidence>
<evidence type="ECO:0000256" key="4">
    <source>
        <dbReference type="SAM" id="Phobius"/>
    </source>
</evidence>
<dbReference type="EMBL" id="JAFBCV010000006">
    <property type="protein sequence ID" value="MBM7838944.1"/>
    <property type="molecule type" value="Genomic_DNA"/>
</dbReference>
<keyword evidence="7" id="KW-1185">Reference proteome</keyword>
<evidence type="ECO:0000256" key="3">
    <source>
        <dbReference type="ARBA" id="ARBA00023163"/>
    </source>
</evidence>
<evidence type="ECO:0000313" key="6">
    <source>
        <dbReference type="EMBL" id="MBM7838944.1"/>
    </source>
</evidence>
<keyword evidence="4" id="KW-0472">Membrane</keyword>
<dbReference type="Pfam" id="PF12833">
    <property type="entry name" value="HTH_18"/>
    <property type="match status" value="1"/>
</dbReference>
<dbReference type="RefSeq" id="WP_204466312.1">
    <property type="nucleotide sequence ID" value="NZ_JAFBCV010000006.1"/>
</dbReference>
<sequence>MPRTWLGKLMVYGTLLATIPVIVVGVFAYFQSTSQVNQRVTNEKVELIRQVEANVEQVLTTINHSFTNTMESATMETVIRNPLLGGDFELYRSLRGELGKLQSFDTKVEEAIVVNAEQNWIASNQGIRRLHTHPDAEVYLRYLDLPYDTSWLLLDGTEFEEPIVRRSCPYTLSLVKKLPPRLSEKYGLAFANIPMCSILELIAPDGLSDEMMIVNEDNEIIVHSSFEFIGEPIQAIGYDDFSWPDEERGQFTVQSDQGSFTLTYSHSNLTGWKYVSTSSLNELTMESRSIGWFTFLVVFTLVAISTIAIWYYSRKLYSPVEELVAALADNDLTDKKRNNDFQFIQEKYKDLFSSKALLEHELSIHSKQSRSLFLTRLLQGQLSHRDKQKRLTGFKLATRLDKWSAFSVLVVHAETNHSHQDWDENELRRFALQNIIEDTVPECNRFPTVWIDELLVLIVGTEDDGSAAKDVAIYNWSERISENVERFANSNVSIGISQLFKEMEGVHQAYNQAKEAITHRLKFPDPVIIHFNSVRTKGHTIEFQYPAAIEEELLLAVRIADEAKGYRLFTEWTDYIMKESEVIGEVHVSFIQLVSKLLRLKQESGLKTSEPFLPENQLLNEALQLKSRRQLEEWVDKKLLQPLFSMYKDISKAQFKHLSEKMIHYIHSNLDQSITLERCADDLHYNANYLGTVFKEETGQTFSEYAGHYRLKKAKDLLKHSDLSIKVIAERMGYTNSQNFIRSFKKNAGLTPGQYRQEQKG</sequence>
<name>A0ABS2SWW6_9BACI</name>
<evidence type="ECO:0000259" key="5">
    <source>
        <dbReference type="PROSITE" id="PS01124"/>
    </source>
</evidence>
<keyword evidence="1" id="KW-0805">Transcription regulation</keyword>
<evidence type="ECO:0000256" key="1">
    <source>
        <dbReference type="ARBA" id="ARBA00023015"/>
    </source>
</evidence>
<accession>A0ABS2SWW6</accession>
<dbReference type="SUPFAM" id="SSF46689">
    <property type="entry name" value="Homeodomain-like"/>
    <property type="match status" value="2"/>
</dbReference>
<keyword evidence="4" id="KW-0812">Transmembrane</keyword>
<comment type="caution">
    <text evidence="6">The sequence shown here is derived from an EMBL/GenBank/DDBJ whole genome shotgun (WGS) entry which is preliminary data.</text>
</comment>
<dbReference type="InterPro" id="IPR018062">
    <property type="entry name" value="HTH_AraC-typ_CS"/>
</dbReference>
<dbReference type="InterPro" id="IPR020449">
    <property type="entry name" value="Tscrpt_reg_AraC-type_HTH"/>
</dbReference>
<dbReference type="PANTHER" id="PTHR43280:SF10">
    <property type="entry name" value="REGULATORY PROTEIN POCR"/>
    <property type="match status" value="1"/>
</dbReference>
<proteinExistence type="predicted"/>
<protein>
    <submittedName>
        <fullName evidence="6">AraC-like DNA-binding protein</fullName>
    </submittedName>
</protein>
<dbReference type="Pfam" id="PF17853">
    <property type="entry name" value="GGDEF_2"/>
    <property type="match status" value="1"/>
</dbReference>
<dbReference type="InterPro" id="IPR041522">
    <property type="entry name" value="CdaR_GGDEF"/>
</dbReference>
<keyword evidence="4" id="KW-1133">Transmembrane helix</keyword>
<dbReference type="SMART" id="SM00342">
    <property type="entry name" value="HTH_ARAC"/>
    <property type="match status" value="1"/>
</dbReference>
<organism evidence="6 7">
    <name type="scientific">Shouchella xiaoxiensis</name>
    <dbReference type="NCBI Taxonomy" id="766895"/>
    <lineage>
        <taxon>Bacteria</taxon>
        <taxon>Bacillati</taxon>
        <taxon>Bacillota</taxon>
        <taxon>Bacilli</taxon>
        <taxon>Bacillales</taxon>
        <taxon>Bacillaceae</taxon>
        <taxon>Shouchella</taxon>
    </lineage>
</organism>
<dbReference type="PANTHER" id="PTHR43280">
    <property type="entry name" value="ARAC-FAMILY TRANSCRIPTIONAL REGULATOR"/>
    <property type="match status" value="1"/>
</dbReference>
<dbReference type="PROSITE" id="PS00041">
    <property type="entry name" value="HTH_ARAC_FAMILY_1"/>
    <property type="match status" value="1"/>
</dbReference>
<dbReference type="PRINTS" id="PR00032">
    <property type="entry name" value="HTHARAC"/>
</dbReference>
<dbReference type="InterPro" id="IPR009057">
    <property type="entry name" value="Homeodomain-like_sf"/>
</dbReference>
<feature type="domain" description="HTH araC/xylS-type" evidence="5">
    <location>
        <begin position="660"/>
        <end position="758"/>
    </location>
</feature>
<dbReference type="PROSITE" id="PS01124">
    <property type="entry name" value="HTH_ARAC_FAMILY_2"/>
    <property type="match status" value="1"/>
</dbReference>
<reference evidence="6" key="1">
    <citation type="submission" date="2021-01" db="EMBL/GenBank/DDBJ databases">
        <title>Genomic Encyclopedia of Type Strains, Phase IV (KMG-IV): sequencing the most valuable type-strain genomes for metagenomic binning, comparative biology and taxonomic classification.</title>
        <authorList>
            <person name="Goeker M."/>
        </authorList>
    </citation>
    <scope>NUCLEOTIDE SEQUENCE</scope>
    <source>
        <strain evidence="6">DSM 21943</strain>
    </source>
</reference>
<keyword evidence="3" id="KW-0804">Transcription</keyword>